<feature type="transmembrane region" description="Helical" evidence="5">
    <location>
        <begin position="132"/>
        <end position="150"/>
    </location>
</feature>
<dbReference type="Gene3D" id="1.10.3730.20">
    <property type="match status" value="1"/>
</dbReference>
<proteinExistence type="predicted"/>
<feature type="transmembrane region" description="Helical" evidence="5">
    <location>
        <begin position="285"/>
        <end position="304"/>
    </location>
</feature>
<keyword evidence="8" id="KW-1185">Reference proteome</keyword>
<keyword evidence="4 5" id="KW-0472">Membrane</keyword>
<evidence type="ECO:0000313" key="8">
    <source>
        <dbReference type="Proteomes" id="UP000746747"/>
    </source>
</evidence>
<dbReference type="EMBL" id="CAKAEH010001375">
    <property type="protein sequence ID" value="CAG9535423.1"/>
    <property type="molecule type" value="Genomic_DNA"/>
</dbReference>
<keyword evidence="3 5" id="KW-1133">Transmembrane helix</keyword>
<feature type="transmembrane region" description="Helical" evidence="5">
    <location>
        <begin position="363"/>
        <end position="388"/>
    </location>
</feature>
<feature type="transmembrane region" description="Helical" evidence="5">
    <location>
        <begin position="7"/>
        <end position="24"/>
    </location>
</feature>
<feature type="transmembrane region" description="Helical" evidence="5">
    <location>
        <begin position="76"/>
        <end position="98"/>
    </location>
</feature>
<name>A0A8J2QA98_9BILA</name>
<dbReference type="AlphaFoldDB" id="A0A8J2QA98"/>
<organism evidence="7 8">
    <name type="scientific">Cercopithifilaria johnstoni</name>
    <dbReference type="NCBI Taxonomy" id="2874296"/>
    <lineage>
        <taxon>Eukaryota</taxon>
        <taxon>Metazoa</taxon>
        <taxon>Ecdysozoa</taxon>
        <taxon>Nematoda</taxon>
        <taxon>Chromadorea</taxon>
        <taxon>Rhabditida</taxon>
        <taxon>Spirurina</taxon>
        <taxon>Spiruromorpha</taxon>
        <taxon>Filarioidea</taxon>
        <taxon>Onchocercidae</taxon>
        <taxon>Cercopithifilaria</taxon>
    </lineage>
</organism>
<evidence type="ECO:0000256" key="3">
    <source>
        <dbReference type="ARBA" id="ARBA00022989"/>
    </source>
</evidence>
<evidence type="ECO:0000256" key="1">
    <source>
        <dbReference type="ARBA" id="ARBA00004141"/>
    </source>
</evidence>
<dbReference type="GO" id="GO:0016020">
    <property type="term" value="C:membrane"/>
    <property type="evidence" value="ECO:0007669"/>
    <property type="project" value="UniProtKB-SubCell"/>
</dbReference>
<feature type="transmembrane region" description="Helical" evidence="5">
    <location>
        <begin position="156"/>
        <end position="176"/>
    </location>
</feature>
<feature type="domain" description="Sugar phosphate transporter" evidence="6">
    <location>
        <begin position="13"/>
        <end position="304"/>
    </location>
</feature>
<feature type="transmembrane region" description="Helical" evidence="5">
    <location>
        <begin position="408"/>
        <end position="431"/>
    </location>
</feature>
<dbReference type="SUPFAM" id="SSF103481">
    <property type="entry name" value="Multidrug resistance efflux transporter EmrE"/>
    <property type="match status" value="2"/>
</dbReference>
<evidence type="ECO:0000256" key="4">
    <source>
        <dbReference type="ARBA" id="ARBA00023136"/>
    </source>
</evidence>
<dbReference type="PANTHER" id="PTHR11132">
    <property type="entry name" value="SOLUTE CARRIER FAMILY 35"/>
    <property type="match status" value="1"/>
</dbReference>
<evidence type="ECO:0000259" key="6">
    <source>
        <dbReference type="Pfam" id="PF03151"/>
    </source>
</evidence>
<evidence type="ECO:0000256" key="2">
    <source>
        <dbReference type="ARBA" id="ARBA00022692"/>
    </source>
</evidence>
<dbReference type="InterPro" id="IPR050186">
    <property type="entry name" value="TPT_transporter"/>
</dbReference>
<comment type="caution">
    <text evidence="7">The sequence shown here is derived from an EMBL/GenBank/DDBJ whole genome shotgun (WGS) entry which is preliminary data.</text>
</comment>
<evidence type="ECO:0000313" key="7">
    <source>
        <dbReference type="EMBL" id="CAG9535423.1"/>
    </source>
</evidence>
<dbReference type="OrthoDB" id="6418713at2759"/>
<feature type="transmembrane region" description="Helical" evidence="5">
    <location>
        <begin position="44"/>
        <end position="64"/>
    </location>
</feature>
<sequence length="475" mass="53842">MNQFSTLNNFTLQVAVTFIAWYFVSSASSIVNKITLQSYPYPMTVALMSLCYVELCSIPVLRLWRIKQLPVSNYYLIYYIIPISFGKVIAVVSAYVSVWRVSVSYVQTVKSTMPLFAVFSARIVLKERQTKRVYLSLIPIIIGVAIATFTELSFDLGGLLSALLSTGIYSVLNVFVKKILEDTDIHPLHLLAINSRIAAILLFPVWCLRDGLLLWHGVELTKNQPSPHEPNFIVFLLLSGILSFLQNLCAFILIHRLSALSYAVANAAKRITVISASLLTLHNPVTPANVFGMCLSIFGVFLYNRVKQREKEYRVLPKSQTDLMISNTSSVFLNGSAMYSDRLTPELPSIDLVQMICCCPKLFLRWAVAAIFVTILFCLFAGHPYIRLTPELPSIDLVQMICCCPKLFLRWAVAAIFVTILFCLFAGHPYIRLRSSGLYKLYFFWFFEVQECHKTKSELELYYVYEICISAKCVC</sequence>
<gene>
    <name evidence="7" type="ORF">CJOHNSTONI_LOCUS5453</name>
</gene>
<comment type="subcellular location">
    <subcellularLocation>
        <location evidence="1">Membrane</location>
        <topology evidence="1">Multi-pass membrane protein</topology>
    </subcellularLocation>
</comment>
<reference evidence="7" key="1">
    <citation type="submission" date="2021-09" db="EMBL/GenBank/DDBJ databases">
        <authorList>
            <consortium name="Pathogen Informatics"/>
        </authorList>
    </citation>
    <scope>NUCLEOTIDE SEQUENCE</scope>
</reference>
<dbReference type="InterPro" id="IPR004853">
    <property type="entry name" value="Sugar_P_trans_dom"/>
</dbReference>
<accession>A0A8J2QA98</accession>
<protein>
    <recommendedName>
        <fullName evidence="6">Sugar phosphate transporter domain-containing protein</fullName>
    </recommendedName>
</protein>
<dbReference type="Pfam" id="PF03151">
    <property type="entry name" value="TPT"/>
    <property type="match status" value="1"/>
</dbReference>
<dbReference type="Proteomes" id="UP000746747">
    <property type="component" value="Unassembled WGS sequence"/>
</dbReference>
<feature type="transmembrane region" description="Helical" evidence="5">
    <location>
        <begin position="232"/>
        <end position="253"/>
    </location>
</feature>
<evidence type="ECO:0000256" key="5">
    <source>
        <dbReference type="SAM" id="Phobius"/>
    </source>
</evidence>
<dbReference type="InterPro" id="IPR037185">
    <property type="entry name" value="EmrE-like"/>
</dbReference>
<keyword evidence="2 5" id="KW-0812">Transmembrane</keyword>